<feature type="compositionally biased region" description="Low complexity" evidence="1">
    <location>
        <begin position="443"/>
        <end position="482"/>
    </location>
</feature>
<comment type="caution">
    <text evidence="3">The sequence shown here is derived from an EMBL/GenBank/DDBJ whole genome shotgun (WGS) entry which is preliminary data.</text>
</comment>
<feature type="region of interest" description="Disordered" evidence="1">
    <location>
        <begin position="139"/>
        <end position="187"/>
    </location>
</feature>
<feature type="compositionally biased region" description="Low complexity" evidence="1">
    <location>
        <begin position="44"/>
        <end position="54"/>
    </location>
</feature>
<evidence type="ECO:0000256" key="2">
    <source>
        <dbReference type="SAM" id="SignalP"/>
    </source>
</evidence>
<dbReference type="Proteomes" id="UP001140172">
    <property type="component" value="Unassembled WGS sequence"/>
</dbReference>
<dbReference type="Gene3D" id="2.70.50.70">
    <property type="match status" value="1"/>
</dbReference>
<evidence type="ECO:0000313" key="4">
    <source>
        <dbReference type="Proteomes" id="UP001140172"/>
    </source>
</evidence>
<dbReference type="AlphaFoldDB" id="A0A9W8LEZ5"/>
<feature type="compositionally biased region" description="Low complexity" evidence="1">
    <location>
        <begin position="69"/>
        <end position="93"/>
    </location>
</feature>
<reference evidence="3" key="1">
    <citation type="submission" date="2022-07" db="EMBL/GenBank/DDBJ databases">
        <title>Phylogenomic reconstructions and comparative analyses of Kickxellomycotina fungi.</title>
        <authorList>
            <person name="Reynolds N.K."/>
            <person name="Stajich J.E."/>
            <person name="Barry K."/>
            <person name="Grigoriev I.V."/>
            <person name="Crous P."/>
            <person name="Smith M.E."/>
        </authorList>
    </citation>
    <scope>NUCLEOTIDE SEQUENCE</scope>
    <source>
        <strain evidence="3">BCRC 34489</strain>
    </source>
</reference>
<sequence>MLAKYGIFALLACVVLAQDAPAVDDASISATVVESTSVEVTVEASVDDSSVADASVDESSEAASDDSSDAVALDESSEAPAADESSEAAAADSSADDSSDAAADDSSAEATEAPAFVIRGASLHKRGYYVSVAPSSEAPAYGGGAVEPSSEQPAYGGGAVEPSSEAPAYGGGAVEPSSEQPAYGGGAVDPLLSSPRMVAVPSSPLLSSPLTVAVPSSPLLSSLPMVYAVPFATPSAEWKAGQSVTVAFQNDGAAHGGGHCQFSVSYDGGNTFVVVYEVLQYCFFGVESTSNAAAVLSYTFDLPKDLPSSDTAVFAWTWVNAISGSPEFYMNCADVKITGSSSSYTGKEIVIANYKDYPTIWMQGDHSYGLEYYENAKTITVTGNGKTTTNGSTSNVVKDNNVGVSAKNSSSKTDSSETGSEDNNDEIVTPVYLDDSSDDDSSSKTASSSLSSSLSSETGTSTTTTTTKTSRSTSKAASATSSAIGAVAPAANVGSGSCASGEMRCGADPSNFDTCDNNVWVSRPCAAGTSCQEAYVDINPCMP</sequence>
<feature type="chain" id="PRO_5040763708" description="Chitin-binding type-4 domain-containing protein" evidence="2">
    <location>
        <begin position="18"/>
        <end position="543"/>
    </location>
</feature>
<evidence type="ECO:0000313" key="3">
    <source>
        <dbReference type="EMBL" id="KAJ2777097.1"/>
    </source>
</evidence>
<feature type="compositionally biased region" description="Acidic residues" evidence="1">
    <location>
        <begin position="94"/>
        <end position="107"/>
    </location>
</feature>
<feature type="compositionally biased region" description="Low complexity" evidence="1">
    <location>
        <begin position="405"/>
        <end position="418"/>
    </location>
</feature>
<evidence type="ECO:0008006" key="5">
    <source>
        <dbReference type="Google" id="ProtNLM"/>
    </source>
</evidence>
<dbReference type="PANTHER" id="PTHR36182:SF1">
    <property type="entry name" value="PROTEIN, PUTATIVE (AFU_ORTHOLOGUE AFUA_6G10930)-RELATED"/>
    <property type="match status" value="1"/>
</dbReference>
<feature type="region of interest" description="Disordered" evidence="1">
    <location>
        <begin position="384"/>
        <end position="482"/>
    </location>
</feature>
<feature type="region of interest" description="Disordered" evidence="1">
    <location>
        <begin position="44"/>
        <end position="110"/>
    </location>
</feature>
<accession>A0A9W8LEZ5</accession>
<gene>
    <name evidence="3" type="ORF">GGI15_004621</name>
</gene>
<feature type="compositionally biased region" description="Acidic residues" evidence="1">
    <location>
        <begin position="55"/>
        <end position="68"/>
    </location>
</feature>
<name>A0A9W8LEZ5_9FUNG</name>
<dbReference type="OrthoDB" id="2342176at2759"/>
<feature type="compositionally biased region" description="Low complexity" evidence="1">
    <location>
        <begin position="384"/>
        <end position="398"/>
    </location>
</feature>
<evidence type="ECO:0000256" key="1">
    <source>
        <dbReference type="SAM" id="MobiDB-lite"/>
    </source>
</evidence>
<proteinExistence type="predicted"/>
<protein>
    <recommendedName>
        <fullName evidence="5">Chitin-binding type-4 domain-containing protein</fullName>
    </recommendedName>
</protein>
<dbReference type="EMBL" id="JANBUM010000441">
    <property type="protein sequence ID" value="KAJ2777097.1"/>
    <property type="molecule type" value="Genomic_DNA"/>
</dbReference>
<keyword evidence="4" id="KW-1185">Reference proteome</keyword>
<feature type="signal peptide" evidence="2">
    <location>
        <begin position="1"/>
        <end position="17"/>
    </location>
</feature>
<dbReference type="PANTHER" id="PTHR36182">
    <property type="entry name" value="PROTEIN, PUTATIVE (AFU_ORTHOLOGUE AFUA_6G10930)-RELATED"/>
    <property type="match status" value="1"/>
</dbReference>
<organism evidence="3 4">
    <name type="scientific">Coemansia interrupta</name>
    <dbReference type="NCBI Taxonomy" id="1126814"/>
    <lineage>
        <taxon>Eukaryota</taxon>
        <taxon>Fungi</taxon>
        <taxon>Fungi incertae sedis</taxon>
        <taxon>Zoopagomycota</taxon>
        <taxon>Kickxellomycotina</taxon>
        <taxon>Kickxellomycetes</taxon>
        <taxon>Kickxellales</taxon>
        <taxon>Kickxellaceae</taxon>
        <taxon>Coemansia</taxon>
    </lineage>
</organism>
<keyword evidence="2" id="KW-0732">Signal</keyword>